<evidence type="ECO:0000313" key="4">
    <source>
        <dbReference type="Proteomes" id="UP001236014"/>
    </source>
</evidence>
<dbReference type="InterPro" id="IPR013783">
    <property type="entry name" value="Ig-like_fold"/>
</dbReference>
<dbReference type="GO" id="GO:0016787">
    <property type="term" value="F:hydrolase activity"/>
    <property type="evidence" value="ECO:0007669"/>
    <property type="project" value="UniProtKB-KW"/>
</dbReference>
<dbReference type="EMBL" id="CP127294">
    <property type="protein sequence ID" value="WIX77354.1"/>
    <property type="molecule type" value="Genomic_DNA"/>
</dbReference>
<reference evidence="3 4" key="1">
    <citation type="submission" date="2023-06" db="EMBL/GenBank/DDBJ databases">
        <authorList>
            <person name="Oyuntsetseg B."/>
            <person name="Kim S.B."/>
        </authorList>
    </citation>
    <scope>NUCLEOTIDE SEQUENCE [LARGE SCALE GENOMIC DNA]</scope>
    <source>
        <strain evidence="3 4">2-15</strain>
    </source>
</reference>
<gene>
    <name evidence="3" type="ORF">QRX50_39090</name>
</gene>
<keyword evidence="4" id="KW-1185">Reference proteome</keyword>
<evidence type="ECO:0000256" key="1">
    <source>
        <dbReference type="ARBA" id="ARBA00005336"/>
    </source>
</evidence>
<protein>
    <submittedName>
        <fullName evidence="3">Uncharacterized protein</fullName>
    </submittedName>
</protein>
<evidence type="ECO:0000313" key="3">
    <source>
        <dbReference type="EMBL" id="WIX77354.1"/>
    </source>
</evidence>
<proteinExistence type="inferred from homology"/>
<dbReference type="PANTHER" id="PTHR42715">
    <property type="entry name" value="BETA-GLUCOSIDASE"/>
    <property type="match status" value="1"/>
</dbReference>
<dbReference type="InterPro" id="IPR050288">
    <property type="entry name" value="Cellulose_deg_GH3"/>
</dbReference>
<organism evidence="3 4">
    <name type="scientific">Amycolatopsis carbonis</name>
    <dbReference type="NCBI Taxonomy" id="715471"/>
    <lineage>
        <taxon>Bacteria</taxon>
        <taxon>Bacillati</taxon>
        <taxon>Actinomycetota</taxon>
        <taxon>Actinomycetes</taxon>
        <taxon>Pseudonocardiales</taxon>
        <taxon>Pseudonocardiaceae</taxon>
        <taxon>Amycolatopsis</taxon>
    </lineage>
</organism>
<dbReference type="Proteomes" id="UP001236014">
    <property type="component" value="Chromosome"/>
</dbReference>
<keyword evidence="2" id="KW-0378">Hydrolase</keyword>
<dbReference type="GO" id="GO:0005975">
    <property type="term" value="P:carbohydrate metabolic process"/>
    <property type="evidence" value="ECO:0007669"/>
    <property type="project" value="UniProtKB-ARBA"/>
</dbReference>
<accession>A0A9Y2ICF0</accession>
<sequence length="86" mass="9139">MKRLFRFGFGLTYPSFAYRDATVLPDPRGGLNVGVTVTNTGSRAGAVLPQVYLGASPDVREPGRSVVAADGGCHGATAVNRYRLRL</sequence>
<comment type="similarity">
    <text evidence="1">Belongs to the glycosyl hydrolase 3 family.</text>
</comment>
<dbReference type="AlphaFoldDB" id="A0A9Y2ICF0"/>
<dbReference type="PANTHER" id="PTHR42715:SF10">
    <property type="entry name" value="BETA-GLUCOSIDASE"/>
    <property type="match status" value="1"/>
</dbReference>
<dbReference type="RefSeq" id="WP_285968095.1">
    <property type="nucleotide sequence ID" value="NZ_CP127294.1"/>
</dbReference>
<dbReference type="Gene3D" id="2.60.40.10">
    <property type="entry name" value="Immunoglobulins"/>
    <property type="match status" value="1"/>
</dbReference>
<name>A0A9Y2ICF0_9PSEU</name>
<evidence type="ECO:0000256" key="2">
    <source>
        <dbReference type="ARBA" id="ARBA00022801"/>
    </source>
</evidence>
<dbReference type="KEGG" id="acab:QRX50_39090"/>